<evidence type="ECO:0000313" key="4">
    <source>
        <dbReference type="Proteomes" id="UP000005756"/>
    </source>
</evidence>
<name>A0A265DXT1_9GAMM</name>
<sequence>MDQDWILQKKETRRTFSKSTWVPLRAAVDNEHGNVKSLGYSNEFFGCGSVAFLPENREIAEKLSWGDIGLSRTIGPYAYEDGDYSTIDEYQYNDKEPIGVHLVLELPLPVVGGRQWILNPDLVAALRLIKEGGHWVRPEENFIVVAREVLDENGEQRQIEIKREYLLDYLAARNLALRLSYYRQRVENVTSLETSHYAGLESHQEERDGGRYELLIRNINDVFGGSWAMFRAWRTDVDEDEDAPVMGPETNENTDYENSRGHKGGYEGVRVEGEFWRDEWIDHQGISTRVRGDADKNLPQFIVETDGTRLASSQLDSEDIGRWLWFRSSIVNELLELRGFSLGWYTAGTGCIKSTSGYSIHFGINSSDLITIYAYDIARLPAWEQHIWAAQNVVPDGKVSSELLDAQVKAQPASTHAVEELFFEVMAMLENGFRDVFDVPLFTHDINRLEAMKHISRFASKDQASLLRLAKELVRIFSDRLDMRELRKLSTHSNKDKLGSNKLLEDVLAQKVGPEKAREVFGPIAGAYDMRVGDAHPTSSKIGDALKLAGIDDSNSFLRQGEQLISNFGQSIWWVGKLLFEKP</sequence>
<organism evidence="2 4">
    <name type="scientific">Vreelandella boliviensis LC1</name>
    <dbReference type="NCBI Taxonomy" id="1072583"/>
    <lineage>
        <taxon>Bacteria</taxon>
        <taxon>Pseudomonadati</taxon>
        <taxon>Pseudomonadota</taxon>
        <taxon>Gammaproteobacteria</taxon>
        <taxon>Oceanospirillales</taxon>
        <taxon>Halomonadaceae</taxon>
        <taxon>Vreelandella</taxon>
    </lineage>
</organism>
<gene>
    <name evidence="3" type="ORF">CE457_09165</name>
    <name evidence="2" type="ORF">KUC_1458</name>
</gene>
<dbReference type="AlphaFoldDB" id="A0A265DXT1"/>
<dbReference type="Proteomes" id="UP000216538">
    <property type="component" value="Unassembled WGS sequence"/>
</dbReference>
<dbReference type="EMBL" id="NPEY01000006">
    <property type="protein sequence ID" value="OZT74154.1"/>
    <property type="molecule type" value="Genomic_DNA"/>
</dbReference>
<feature type="region of interest" description="Disordered" evidence="1">
    <location>
        <begin position="241"/>
        <end position="262"/>
    </location>
</feature>
<reference evidence="2 4" key="1">
    <citation type="submission" date="2011-10" db="EMBL/GenBank/DDBJ databases">
        <authorList>
            <person name="Quillaguamn J."/>
            <person name="Guzmn D."/>
            <person name="Balderrama-Subieta A."/>
            <person name="Cardona-Ortuo C."/>
            <person name="Guevara-Martnez M."/>
            <person name="Callisaya-Quispe N."/>
        </authorList>
    </citation>
    <scope>NUCLEOTIDE SEQUENCE [LARGE SCALE GENOMIC DNA]</scope>
    <source>
        <strain evidence="2 4">LC1</strain>
    </source>
</reference>
<evidence type="ECO:0000313" key="3">
    <source>
        <dbReference type="EMBL" id="OZT74154.1"/>
    </source>
</evidence>
<reference evidence="3 5" key="2">
    <citation type="submission" date="2017-07" db="EMBL/GenBank/DDBJ databases">
        <title>Shotgun whole genome sequences of three halophilic bacterial isolates.</title>
        <authorList>
            <person name="Pozzo T."/>
            <person name="Higdon S.M."/>
            <person name="Quillaguaman J."/>
        </authorList>
    </citation>
    <scope>NUCLEOTIDE SEQUENCE [LARGE SCALE GENOMIC DNA]</scope>
    <source>
        <strain evidence="3 5">LC1</strain>
    </source>
</reference>
<protein>
    <recommendedName>
        <fullName evidence="6">ApeA N-terminal domain-containing protein</fullName>
    </recommendedName>
</protein>
<dbReference type="Proteomes" id="UP000005756">
    <property type="component" value="Unassembled WGS sequence"/>
</dbReference>
<evidence type="ECO:0000313" key="2">
    <source>
        <dbReference type="EMBL" id="EHJ94499.1"/>
    </source>
</evidence>
<evidence type="ECO:0008006" key="6">
    <source>
        <dbReference type="Google" id="ProtNLM"/>
    </source>
</evidence>
<accession>A0A265DXT1</accession>
<dbReference type="OrthoDB" id="1550479at2"/>
<dbReference type="EMBL" id="JH393257">
    <property type="protein sequence ID" value="EHJ94499.1"/>
    <property type="molecule type" value="Genomic_DNA"/>
</dbReference>
<keyword evidence="5" id="KW-1185">Reference proteome</keyword>
<dbReference type="RefSeq" id="WP_007112435.1">
    <property type="nucleotide sequence ID" value="NZ_JH393257.1"/>
</dbReference>
<evidence type="ECO:0000256" key="1">
    <source>
        <dbReference type="SAM" id="MobiDB-lite"/>
    </source>
</evidence>
<evidence type="ECO:0000313" key="5">
    <source>
        <dbReference type="Proteomes" id="UP000216538"/>
    </source>
</evidence>
<proteinExistence type="predicted"/>